<proteinExistence type="inferred from homology"/>
<evidence type="ECO:0000313" key="7">
    <source>
        <dbReference type="EMBL" id="MBH0781017.1"/>
    </source>
</evidence>
<evidence type="ECO:0000256" key="3">
    <source>
        <dbReference type="ARBA" id="ARBA00022741"/>
    </source>
</evidence>
<dbReference type="GO" id="GO:0005524">
    <property type="term" value="F:ATP binding"/>
    <property type="evidence" value="ECO:0007669"/>
    <property type="project" value="UniProtKB-KW"/>
</dbReference>
<dbReference type="Pfam" id="PF00005">
    <property type="entry name" value="ABC_tran"/>
    <property type="match status" value="1"/>
</dbReference>
<evidence type="ECO:0000256" key="4">
    <source>
        <dbReference type="ARBA" id="ARBA00022840"/>
    </source>
</evidence>
<evidence type="ECO:0000256" key="5">
    <source>
        <dbReference type="ARBA" id="ARBA00022970"/>
    </source>
</evidence>
<feature type="domain" description="ABC transporter" evidence="6">
    <location>
        <begin position="16"/>
        <end position="237"/>
    </location>
</feature>
<dbReference type="Gene3D" id="3.40.50.300">
    <property type="entry name" value="P-loop containing nucleotide triphosphate hydrolases"/>
    <property type="match status" value="1"/>
</dbReference>
<keyword evidence="4 7" id="KW-0067">ATP-binding</keyword>
<sequence length="240" mass="24953">MNAISPPAGDTGASVVRAMGLSSGYAGTPAVQDIDLAVHAGEVVVLLGANGAGKSTTLLTLAGELTPMAGSVEVLGLGARRGLDYRARRGLGYLTEGRCVFMELTGWENLRLGRGPAERALEFFPELEPHLAKRAGLLSGGQQQMLALGRILAARPRLVLADELSLGLAPIIVRRLLAVLRAAADGGTAVVLVEQHVHQALGIADRGYVLHRGRVVMSGSGAELRARASEIAAHYISGEA</sequence>
<dbReference type="PANTHER" id="PTHR43820:SF4">
    <property type="entry name" value="HIGH-AFFINITY BRANCHED-CHAIN AMINO ACID TRANSPORT ATP-BINDING PROTEIN LIVF"/>
    <property type="match status" value="1"/>
</dbReference>
<dbReference type="Proteomes" id="UP000655751">
    <property type="component" value="Unassembled WGS sequence"/>
</dbReference>
<organism evidence="7 8">
    <name type="scientific">Nocardia bovistercoris</name>
    <dbReference type="NCBI Taxonomy" id="2785916"/>
    <lineage>
        <taxon>Bacteria</taxon>
        <taxon>Bacillati</taxon>
        <taxon>Actinomycetota</taxon>
        <taxon>Actinomycetes</taxon>
        <taxon>Mycobacteriales</taxon>
        <taxon>Nocardiaceae</taxon>
        <taxon>Nocardia</taxon>
    </lineage>
</organism>
<gene>
    <name evidence="7" type="ORF">IT779_32570</name>
</gene>
<evidence type="ECO:0000313" key="8">
    <source>
        <dbReference type="Proteomes" id="UP000655751"/>
    </source>
</evidence>
<evidence type="ECO:0000259" key="6">
    <source>
        <dbReference type="PROSITE" id="PS50893"/>
    </source>
</evidence>
<accession>A0A931IFZ1</accession>
<protein>
    <submittedName>
        <fullName evidence="7">ATP-binding cassette domain-containing protein</fullName>
    </submittedName>
</protein>
<keyword evidence="3" id="KW-0547">Nucleotide-binding</keyword>
<dbReference type="GO" id="GO:0015658">
    <property type="term" value="F:branched-chain amino acid transmembrane transporter activity"/>
    <property type="evidence" value="ECO:0007669"/>
    <property type="project" value="TreeGrafter"/>
</dbReference>
<evidence type="ECO:0000256" key="1">
    <source>
        <dbReference type="ARBA" id="ARBA00005417"/>
    </source>
</evidence>
<dbReference type="PANTHER" id="PTHR43820">
    <property type="entry name" value="HIGH-AFFINITY BRANCHED-CHAIN AMINO ACID TRANSPORT ATP-BINDING PROTEIN LIVF"/>
    <property type="match status" value="1"/>
</dbReference>
<dbReference type="InterPro" id="IPR003439">
    <property type="entry name" value="ABC_transporter-like_ATP-bd"/>
</dbReference>
<evidence type="ECO:0000256" key="2">
    <source>
        <dbReference type="ARBA" id="ARBA00022448"/>
    </source>
</evidence>
<reference evidence="7" key="1">
    <citation type="submission" date="2020-11" db="EMBL/GenBank/DDBJ databases">
        <title>Nocardia NEAU-351.nov., a novel actinomycete isolated from the cow dung.</title>
        <authorList>
            <person name="Zhang X."/>
        </authorList>
    </citation>
    <scope>NUCLEOTIDE SEQUENCE</scope>
    <source>
        <strain evidence="7">NEAU-351</strain>
    </source>
</reference>
<dbReference type="InterPro" id="IPR003593">
    <property type="entry name" value="AAA+_ATPase"/>
</dbReference>
<dbReference type="InterPro" id="IPR052156">
    <property type="entry name" value="BCAA_Transport_ATP-bd_LivF"/>
</dbReference>
<dbReference type="GO" id="GO:0015807">
    <property type="term" value="P:L-amino acid transport"/>
    <property type="evidence" value="ECO:0007669"/>
    <property type="project" value="TreeGrafter"/>
</dbReference>
<dbReference type="PROSITE" id="PS50893">
    <property type="entry name" value="ABC_TRANSPORTER_2"/>
    <property type="match status" value="1"/>
</dbReference>
<dbReference type="InterPro" id="IPR017871">
    <property type="entry name" value="ABC_transporter-like_CS"/>
</dbReference>
<dbReference type="InterPro" id="IPR027417">
    <property type="entry name" value="P-loop_NTPase"/>
</dbReference>
<dbReference type="PROSITE" id="PS00211">
    <property type="entry name" value="ABC_TRANSPORTER_1"/>
    <property type="match status" value="1"/>
</dbReference>
<name>A0A931IFZ1_9NOCA</name>
<dbReference type="GO" id="GO:0016887">
    <property type="term" value="F:ATP hydrolysis activity"/>
    <property type="evidence" value="ECO:0007669"/>
    <property type="project" value="InterPro"/>
</dbReference>
<dbReference type="SUPFAM" id="SSF52540">
    <property type="entry name" value="P-loop containing nucleoside triphosphate hydrolases"/>
    <property type="match status" value="1"/>
</dbReference>
<dbReference type="SMART" id="SM00382">
    <property type="entry name" value="AAA"/>
    <property type="match status" value="1"/>
</dbReference>
<keyword evidence="5" id="KW-0029">Amino-acid transport</keyword>
<dbReference type="RefSeq" id="WP_196153324.1">
    <property type="nucleotide sequence ID" value="NZ_JADMLG010000020.1"/>
</dbReference>
<comment type="similarity">
    <text evidence="1">Belongs to the ABC transporter superfamily.</text>
</comment>
<dbReference type="EMBL" id="JADMLG010000020">
    <property type="protein sequence ID" value="MBH0781017.1"/>
    <property type="molecule type" value="Genomic_DNA"/>
</dbReference>
<comment type="caution">
    <text evidence="7">The sequence shown here is derived from an EMBL/GenBank/DDBJ whole genome shotgun (WGS) entry which is preliminary data.</text>
</comment>
<keyword evidence="2" id="KW-0813">Transport</keyword>
<dbReference type="AlphaFoldDB" id="A0A931IFZ1"/>
<keyword evidence="8" id="KW-1185">Reference proteome</keyword>